<reference evidence="4 5" key="1">
    <citation type="journal article" date="2014" name="BMC Genomics">
        <title>Comparative genome sequencing reveals chemotype-specific gene clusters in the toxigenic black mold Stachybotrys.</title>
        <authorList>
            <person name="Semeiks J."/>
            <person name="Borek D."/>
            <person name="Otwinowski Z."/>
            <person name="Grishin N.V."/>
        </authorList>
    </citation>
    <scope>NUCLEOTIDE SEQUENCE [LARGE SCALE GENOMIC DNA]</scope>
    <source>
        <strain evidence="5">CBS 109288 / IBT 7711</strain>
    </source>
</reference>
<dbReference type="PROSITE" id="PS00012">
    <property type="entry name" value="PHOSPHOPANTETHEINE"/>
    <property type="match status" value="1"/>
</dbReference>
<dbReference type="InterPro" id="IPR050091">
    <property type="entry name" value="PKS_NRPS_Biosynth_Enz"/>
</dbReference>
<dbReference type="GO" id="GO:0006633">
    <property type="term" value="P:fatty acid biosynthetic process"/>
    <property type="evidence" value="ECO:0007669"/>
    <property type="project" value="TreeGrafter"/>
</dbReference>
<dbReference type="SUPFAM" id="SSF51735">
    <property type="entry name" value="NAD(P)-binding Rossmann-fold domains"/>
    <property type="match status" value="1"/>
</dbReference>
<dbReference type="EMBL" id="KL648118">
    <property type="protein sequence ID" value="KEY71907.1"/>
    <property type="molecule type" value="Genomic_DNA"/>
</dbReference>
<dbReference type="PANTHER" id="PTHR43775:SF29">
    <property type="entry name" value="ASPERFURANONE POLYKETIDE SYNTHASE AFOG-RELATED"/>
    <property type="match status" value="1"/>
</dbReference>
<dbReference type="GO" id="GO:0044550">
    <property type="term" value="P:secondary metabolite biosynthetic process"/>
    <property type="evidence" value="ECO:0007669"/>
    <property type="project" value="TreeGrafter"/>
</dbReference>
<proteinExistence type="predicted"/>
<dbReference type="OrthoDB" id="329835at2759"/>
<evidence type="ECO:0000259" key="3">
    <source>
        <dbReference type="Pfam" id="PF08659"/>
    </source>
</evidence>
<evidence type="ECO:0000313" key="4">
    <source>
        <dbReference type="EMBL" id="KEY71907.1"/>
    </source>
</evidence>
<evidence type="ECO:0000256" key="2">
    <source>
        <dbReference type="ARBA" id="ARBA00022553"/>
    </source>
</evidence>
<dbReference type="Pfam" id="PF08659">
    <property type="entry name" value="KR"/>
    <property type="match status" value="1"/>
</dbReference>
<dbReference type="InterPro" id="IPR013968">
    <property type="entry name" value="PKS_KR"/>
</dbReference>
<dbReference type="Proteomes" id="UP000028045">
    <property type="component" value="Unassembled WGS sequence"/>
</dbReference>
<evidence type="ECO:0000256" key="1">
    <source>
        <dbReference type="ARBA" id="ARBA00022450"/>
    </source>
</evidence>
<evidence type="ECO:0000313" key="5">
    <source>
        <dbReference type="Proteomes" id="UP000028045"/>
    </source>
</evidence>
<feature type="domain" description="Ketoreductase (KR)" evidence="3">
    <location>
        <begin position="1"/>
        <end position="88"/>
    </location>
</feature>
<gene>
    <name evidence="4" type="ORF">S7711_09805</name>
</gene>
<dbReference type="PANTHER" id="PTHR43775">
    <property type="entry name" value="FATTY ACID SYNTHASE"/>
    <property type="match status" value="1"/>
</dbReference>
<keyword evidence="5" id="KW-1185">Reference proteome</keyword>
<organism evidence="4 5">
    <name type="scientific">Stachybotrys chartarum (strain CBS 109288 / IBT 7711)</name>
    <name type="common">Toxic black mold</name>
    <name type="synonym">Stilbospora chartarum</name>
    <dbReference type="NCBI Taxonomy" id="1280523"/>
    <lineage>
        <taxon>Eukaryota</taxon>
        <taxon>Fungi</taxon>
        <taxon>Dikarya</taxon>
        <taxon>Ascomycota</taxon>
        <taxon>Pezizomycotina</taxon>
        <taxon>Sordariomycetes</taxon>
        <taxon>Hypocreomycetidae</taxon>
        <taxon>Hypocreales</taxon>
        <taxon>Stachybotryaceae</taxon>
        <taxon>Stachybotrys</taxon>
    </lineage>
</organism>
<accession>A0A084B2X8</accession>
<name>A0A084B2X8_STACB</name>
<dbReference type="InterPro" id="IPR036291">
    <property type="entry name" value="NAD(P)-bd_dom_sf"/>
</dbReference>
<dbReference type="InterPro" id="IPR006162">
    <property type="entry name" value="Ppantetheine_attach_site"/>
</dbReference>
<dbReference type="Gene3D" id="3.40.50.720">
    <property type="entry name" value="NAD(P)-binding Rossmann-like Domain"/>
    <property type="match status" value="1"/>
</dbReference>
<keyword evidence="1" id="KW-0596">Phosphopantetheine</keyword>
<protein>
    <recommendedName>
        <fullName evidence="3">Ketoreductase (KR) domain-containing protein</fullName>
    </recommendedName>
</protein>
<dbReference type="GO" id="GO:0004312">
    <property type="term" value="F:fatty acid synthase activity"/>
    <property type="evidence" value="ECO:0007669"/>
    <property type="project" value="TreeGrafter"/>
</dbReference>
<sequence>MASRDRPFASMSHQEWTESVLPEVQASWNLHSALPSGMDFFLLLSSAGCIFGNPGKANYASGNTFQDALARYRIARGEKAMAIDLGLVLGEGLVAENMPIHDRVLKLGVHISLSQRELFAIFDYCCNPALTYDSPVSGQVVTGLQLPSLVLRSGMQVPDLMYRPLFRAMHQIEKGGGIATTSKAKVQSFAPIFEGAETPQIAGEALAEAVKAKLCKILGLAEEDKTIINMMDSFGVDSLIALKVRNWLAKETRADLAMHEIRGDTRLIDTCLMVARKSEFRPAHWAK</sequence>
<dbReference type="HOGENOM" id="CLU_000022_38_1_1"/>
<dbReference type="AlphaFoldDB" id="A0A084B2X8"/>
<keyword evidence="2" id="KW-0597">Phosphoprotein</keyword>